<name>A0A2P2QIC7_RHIMU</name>
<evidence type="ECO:0000313" key="1">
    <source>
        <dbReference type="EMBL" id="MBX66667.1"/>
    </source>
</evidence>
<sequence length="38" mass="4579">MWNLCQERSTEKHFLYMLLCISLQNIQWATNESDTFLA</sequence>
<proteinExistence type="predicted"/>
<accession>A0A2P2QIC7</accession>
<dbReference type="EMBL" id="GGEC01086183">
    <property type="protein sequence ID" value="MBX66667.1"/>
    <property type="molecule type" value="Transcribed_RNA"/>
</dbReference>
<protein>
    <submittedName>
        <fullName evidence="1">Uncharacterized protein</fullName>
    </submittedName>
</protein>
<organism evidence="1">
    <name type="scientific">Rhizophora mucronata</name>
    <name type="common">Asiatic mangrove</name>
    <dbReference type="NCBI Taxonomy" id="61149"/>
    <lineage>
        <taxon>Eukaryota</taxon>
        <taxon>Viridiplantae</taxon>
        <taxon>Streptophyta</taxon>
        <taxon>Embryophyta</taxon>
        <taxon>Tracheophyta</taxon>
        <taxon>Spermatophyta</taxon>
        <taxon>Magnoliopsida</taxon>
        <taxon>eudicotyledons</taxon>
        <taxon>Gunneridae</taxon>
        <taxon>Pentapetalae</taxon>
        <taxon>rosids</taxon>
        <taxon>fabids</taxon>
        <taxon>Malpighiales</taxon>
        <taxon>Rhizophoraceae</taxon>
        <taxon>Rhizophora</taxon>
    </lineage>
</organism>
<dbReference type="AlphaFoldDB" id="A0A2P2QIC7"/>
<reference evidence="1" key="1">
    <citation type="submission" date="2018-02" db="EMBL/GenBank/DDBJ databases">
        <title>Rhizophora mucronata_Transcriptome.</title>
        <authorList>
            <person name="Meera S.P."/>
            <person name="Sreeshan A."/>
            <person name="Augustine A."/>
        </authorList>
    </citation>
    <scope>NUCLEOTIDE SEQUENCE</scope>
    <source>
        <tissue evidence="1">Leaf</tissue>
    </source>
</reference>